<proteinExistence type="predicted"/>
<feature type="region of interest" description="Disordered" evidence="1">
    <location>
        <begin position="1"/>
        <end position="51"/>
    </location>
</feature>
<sequence length="235" mass="27365">MDDVDEIQAEPKGQPEELANQPMAEDALAEEPLASTSTAAGGREIPLQGDQTSPAKVRLVTNVVELLKDLKAFVNLMEAMEFLKSDSESEEEEESAPEHSGEEGNPGVMDDVDEIQDQASFKMQEYFMTLTKKRMEKLRKMQKEKDSFRIHTKMQEYFMTLTTKRMEKLHKMQKEEDSFRIHTKMQEYFMTLTKKRIEKLRKMQKEEEQKGLADEDDMDVDENKEYDPENNHGHF</sequence>
<feature type="compositionally biased region" description="Basic and acidic residues" evidence="1">
    <location>
        <begin position="202"/>
        <end position="213"/>
    </location>
</feature>
<dbReference type="GeneID" id="108079704"/>
<name>A0A6P4J2J7_DROKI</name>
<dbReference type="OrthoDB" id="5859781at2759"/>
<dbReference type="RefSeq" id="XP_017029599.3">
    <property type="nucleotide sequence ID" value="XM_017174110.3"/>
</dbReference>
<feature type="region of interest" description="Disordered" evidence="1">
    <location>
        <begin position="202"/>
        <end position="235"/>
    </location>
</feature>
<accession>A0A6P4J2J7</accession>
<evidence type="ECO:0000313" key="3">
    <source>
        <dbReference type="RefSeq" id="XP_017029599.3"/>
    </source>
</evidence>
<feature type="compositionally biased region" description="Basic and acidic residues" evidence="1">
    <location>
        <begin position="221"/>
        <end position="235"/>
    </location>
</feature>
<evidence type="ECO:0000313" key="2">
    <source>
        <dbReference type="Proteomes" id="UP001652661"/>
    </source>
</evidence>
<dbReference type="AlphaFoldDB" id="A0A6P4J2J7"/>
<organism evidence="2 3">
    <name type="scientific">Drosophila kikkawai</name>
    <name type="common">Fruit fly</name>
    <dbReference type="NCBI Taxonomy" id="30033"/>
    <lineage>
        <taxon>Eukaryota</taxon>
        <taxon>Metazoa</taxon>
        <taxon>Ecdysozoa</taxon>
        <taxon>Arthropoda</taxon>
        <taxon>Hexapoda</taxon>
        <taxon>Insecta</taxon>
        <taxon>Pterygota</taxon>
        <taxon>Neoptera</taxon>
        <taxon>Endopterygota</taxon>
        <taxon>Diptera</taxon>
        <taxon>Brachycera</taxon>
        <taxon>Muscomorpha</taxon>
        <taxon>Ephydroidea</taxon>
        <taxon>Drosophilidae</taxon>
        <taxon>Drosophila</taxon>
        <taxon>Sophophora</taxon>
    </lineage>
</organism>
<keyword evidence="2" id="KW-1185">Reference proteome</keyword>
<evidence type="ECO:0000256" key="1">
    <source>
        <dbReference type="SAM" id="MobiDB-lite"/>
    </source>
</evidence>
<feature type="region of interest" description="Disordered" evidence="1">
    <location>
        <begin position="84"/>
        <end position="110"/>
    </location>
</feature>
<dbReference type="Proteomes" id="UP001652661">
    <property type="component" value="Chromosome 3L"/>
</dbReference>
<gene>
    <name evidence="3" type="primary">LOC108079704</name>
</gene>
<protein>
    <submittedName>
        <fullName evidence="3">Claspin-like</fullName>
    </submittedName>
</protein>
<reference evidence="3" key="1">
    <citation type="submission" date="2025-08" db="UniProtKB">
        <authorList>
            <consortium name="RefSeq"/>
        </authorList>
    </citation>
    <scope>IDENTIFICATION</scope>
    <source>
        <strain evidence="3">14028-0561.14</strain>
        <tissue evidence="3">Whole fly</tissue>
    </source>
</reference>